<keyword evidence="2" id="KW-1133">Transmembrane helix</keyword>
<dbReference type="InterPro" id="IPR019752">
    <property type="entry name" value="Pyrv/ketoisovalerate_OxRed_cat"/>
</dbReference>
<keyword evidence="2" id="KW-0472">Membrane</keyword>
<dbReference type="EMBL" id="CP010802">
    <property type="protein sequence ID" value="ALC16527.1"/>
    <property type="molecule type" value="Genomic_DNA"/>
</dbReference>
<dbReference type="Gene3D" id="3.40.920.10">
    <property type="entry name" value="Pyruvate-ferredoxin oxidoreductase, PFOR, domain III"/>
    <property type="match status" value="1"/>
</dbReference>
<dbReference type="GO" id="GO:0016903">
    <property type="term" value="F:oxidoreductase activity, acting on the aldehyde or oxo group of donors"/>
    <property type="evidence" value="ECO:0007669"/>
    <property type="project" value="InterPro"/>
</dbReference>
<evidence type="ECO:0000256" key="1">
    <source>
        <dbReference type="ARBA" id="ARBA00023002"/>
    </source>
</evidence>
<gene>
    <name evidence="4" type="primary">vorC</name>
    <name evidence="4" type="ORF">DSOUD_1749</name>
</gene>
<dbReference type="SUPFAM" id="SSF53323">
    <property type="entry name" value="Pyruvate-ferredoxin oxidoreductase, PFOR, domain III"/>
    <property type="match status" value="1"/>
</dbReference>
<reference evidence="4 5" key="1">
    <citation type="submission" date="2015-07" db="EMBL/GenBank/DDBJ databases">
        <title>Isolation and Genomic Characterization of a Novel Halophilic Metal-Reducing Deltaproteobacterium from the Deep Subsurface.</title>
        <authorList>
            <person name="Badalamenti J.P."/>
            <person name="Summers Z.M."/>
            <person name="Gralnick J.A."/>
            <person name="Bond D.R."/>
        </authorList>
    </citation>
    <scope>NUCLEOTIDE SEQUENCE [LARGE SCALE GENOMIC DNA]</scope>
    <source>
        <strain evidence="4 5">WTL</strain>
    </source>
</reference>
<keyword evidence="1" id="KW-0560">Oxidoreductase</keyword>
<keyword evidence="4" id="KW-0670">Pyruvate</keyword>
<evidence type="ECO:0000313" key="4">
    <source>
        <dbReference type="EMBL" id="ALC16527.1"/>
    </source>
</evidence>
<dbReference type="STRING" id="1603606.DSOUD_1749"/>
<dbReference type="InterPro" id="IPR002869">
    <property type="entry name" value="Pyrv_flavodox_OxRed_cen"/>
</dbReference>
<accession>A0A0M4D0N7</accession>
<dbReference type="Proteomes" id="UP000057158">
    <property type="component" value="Chromosome"/>
</dbReference>
<dbReference type="InterPro" id="IPR052554">
    <property type="entry name" value="2-oxoglutarate_synth_KorC"/>
</dbReference>
<dbReference type="AlphaFoldDB" id="A0A0M4D0N7"/>
<dbReference type="PANTHER" id="PTHR42730">
    <property type="entry name" value="2-OXOGLUTARATE SYNTHASE SUBUNIT KORC"/>
    <property type="match status" value="1"/>
</dbReference>
<name>A0A0M4D0N7_9BACT</name>
<organism evidence="4 5">
    <name type="scientific">Desulfuromonas soudanensis</name>
    <dbReference type="NCBI Taxonomy" id="1603606"/>
    <lineage>
        <taxon>Bacteria</taxon>
        <taxon>Pseudomonadati</taxon>
        <taxon>Thermodesulfobacteriota</taxon>
        <taxon>Desulfuromonadia</taxon>
        <taxon>Desulfuromonadales</taxon>
        <taxon>Desulfuromonadaceae</taxon>
        <taxon>Desulfuromonas</taxon>
    </lineage>
</organism>
<keyword evidence="5" id="KW-1185">Reference proteome</keyword>
<feature type="transmembrane region" description="Helical" evidence="2">
    <location>
        <begin position="12"/>
        <end position="37"/>
    </location>
</feature>
<dbReference type="PATRIC" id="fig|1603606.3.peg.1904"/>
<dbReference type="KEGG" id="des:DSOUD_1749"/>
<evidence type="ECO:0000256" key="2">
    <source>
        <dbReference type="SAM" id="Phobius"/>
    </source>
</evidence>
<evidence type="ECO:0000259" key="3">
    <source>
        <dbReference type="Pfam" id="PF01558"/>
    </source>
</evidence>
<dbReference type="Pfam" id="PF01558">
    <property type="entry name" value="POR"/>
    <property type="match status" value="1"/>
</dbReference>
<evidence type="ECO:0000313" key="5">
    <source>
        <dbReference type="Proteomes" id="UP000057158"/>
    </source>
</evidence>
<keyword evidence="2" id="KW-0812">Transmembrane</keyword>
<protein>
    <submittedName>
        <fullName evidence="4">Pyruvate:ferredoxin oxidoreductase, gamma subunit</fullName>
    </submittedName>
</protein>
<feature type="domain" description="Pyruvate/ketoisovalerate oxidoreductase catalytic" evidence="3">
    <location>
        <begin position="21"/>
        <end position="185"/>
    </location>
</feature>
<sequence>MKAHFSTDKQMTYDVFMAGFGGQGILLIGNLLSYAAIAEGKNVSYFPAYGVEKRGGAATCTVVISDGEVGSPVVGNPAAALILNQLSMEKYFPRVRSGGFCLVNSSLVAESSVSRTDLDLLLIPVNEMAIEAGDPRLGNMITIGAYAQRTGAVSLDSLKEALREVLPERNHGFIPMNIRAIDSGAAFARDAAPK</sequence>
<proteinExistence type="predicted"/>
<dbReference type="PANTHER" id="PTHR42730:SF1">
    <property type="entry name" value="2-OXOGLUTARATE SYNTHASE SUBUNIT KORC"/>
    <property type="match status" value="1"/>
</dbReference>